<dbReference type="EMBL" id="JACIJC010000001">
    <property type="protein sequence ID" value="MBB5684904.1"/>
    <property type="molecule type" value="Genomic_DNA"/>
</dbReference>
<comment type="caution">
    <text evidence="2">The sequence shown here is derived from an EMBL/GenBank/DDBJ whole genome shotgun (WGS) entry which is preliminary data.</text>
</comment>
<proteinExistence type="predicted"/>
<protein>
    <submittedName>
        <fullName evidence="2">Uncharacterized protein</fullName>
    </submittedName>
</protein>
<reference evidence="2 3" key="1">
    <citation type="submission" date="2020-08" db="EMBL/GenBank/DDBJ databases">
        <title>Genomic Encyclopedia of Type Strains, Phase IV (KMG-IV): sequencing the most valuable type-strain genomes for metagenomic binning, comparative biology and taxonomic classification.</title>
        <authorList>
            <person name="Goeker M."/>
        </authorList>
    </citation>
    <scope>NUCLEOTIDE SEQUENCE [LARGE SCALE GENOMIC DNA]</scope>
    <source>
        <strain evidence="2 3">DSM 25079</strain>
    </source>
</reference>
<dbReference type="Proteomes" id="UP000549617">
    <property type="component" value="Unassembled WGS sequence"/>
</dbReference>
<dbReference type="AlphaFoldDB" id="A0A7W9EDG5"/>
<organism evidence="2 3">
    <name type="scientific">Sphingobium boeckii</name>
    <dbReference type="NCBI Taxonomy" id="1082345"/>
    <lineage>
        <taxon>Bacteria</taxon>
        <taxon>Pseudomonadati</taxon>
        <taxon>Pseudomonadota</taxon>
        <taxon>Alphaproteobacteria</taxon>
        <taxon>Sphingomonadales</taxon>
        <taxon>Sphingomonadaceae</taxon>
        <taxon>Sphingobium</taxon>
    </lineage>
</organism>
<feature type="region of interest" description="Disordered" evidence="1">
    <location>
        <begin position="15"/>
        <end position="65"/>
    </location>
</feature>
<gene>
    <name evidence="2" type="ORF">FHS49_000895</name>
</gene>
<evidence type="ECO:0000313" key="2">
    <source>
        <dbReference type="EMBL" id="MBB5684904.1"/>
    </source>
</evidence>
<evidence type="ECO:0000256" key="1">
    <source>
        <dbReference type="SAM" id="MobiDB-lite"/>
    </source>
</evidence>
<keyword evidence="3" id="KW-1185">Reference proteome</keyword>
<name>A0A7W9EDG5_9SPHN</name>
<evidence type="ECO:0000313" key="3">
    <source>
        <dbReference type="Proteomes" id="UP000549617"/>
    </source>
</evidence>
<sequence>MAKCCPNLMLTGRAAGRLKRPSSTGGSKFKARGVISEGAQRAKRKNEFKAAGKADLPPLGQENWR</sequence>
<accession>A0A7W9EDG5</accession>